<feature type="region of interest" description="Disordered" evidence="1">
    <location>
        <begin position="73"/>
        <end position="94"/>
    </location>
</feature>
<keyword evidence="3" id="KW-1185">Reference proteome</keyword>
<dbReference type="eggNOG" id="COG2207">
    <property type="taxonomic scope" value="Bacteria"/>
</dbReference>
<evidence type="ECO:0000313" key="3">
    <source>
        <dbReference type="Proteomes" id="UP000008850"/>
    </source>
</evidence>
<accession>G4R9L2</accession>
<dbReference type="KEGG" id="phl:KKY_388"/>
<dbReference type="Proteomes" id="UP000008850">
    <property type="component" value="Chromosome"/>
</dbReference>
<name>G4R9L2_PELHB</name>
<gene>
    <name evidence="2" type="ordered locus">KKY_388</name>
</gene>
<protein>
    <submittedName>
        <fullName evidence="2">Transcriptional regulator, AraC family</fullName>
    </submittedName>
</protein>
<sequence>MRIDPGGGGRHLRFDNMMKRSGDGALKGDADWTERSIVLDVPYTAASIHFGCLLHEKGAVWARNFHFETVDDDVPISQDGPFPPRPTNLGFDIN</sequence>
<dbReference type="AlphaFoldDB" id="G4R9L2"/>
<evidence type="ECO:0000256" key="1">
    <source>
        <dbReference type="SAM" id="MobiDB-lite"/>
    </source>
</evidence>
<reference evidence="2 3" key="1">
    <citation type="journal article" date="2012" name="J. Bacteriol.">
        <title>Complete genome sequence of Pelagibacterium halotolerans B2T.</title>
        <authorList>
            <person name="Huo Y.Y."/>
            <person name="Cheng H."/>
            <person name="Han X.F."/>
            <person name="Jiang X.W."/>
            <person name="Sun C."/>
            <person name="Zhang X.Q."/>
            <person name="Zhu X.F."/>
            <person name="Liu Y.F."/>
            <person name="Li P.F."/>
            <person name="Ni P.X."/>
            <person name="Wu M."/>
        </authorList>
    </citation>
    <scope>NUCLEOTIDE SEQUENCE [LARGE SCALE GENOMIC DNA]</scope>
    <source>
        <strain evidence="3">DSM 22347 / JCM 15775 / CGMCC 1.7692 / B2</strain>
    </source>
</reference>
<dbReference type="EMBL" id="CP003075">
    <property type="protein sequence ID" value="AEQ50432.1"/>
    <property type="molecule type" value="Genomic_DNA"/>
</dbReference>
<organism evidence="2 3">
    <name type="scientific">Pelagibacterium halotolerans (strain DSM 22347 / JCM 15775 / CGMCC 1.7692 / B2)</name>
    <dbReference type="NCBI Taxonomy" id="1082931"/>
    <lineage>
        <taxon>Bacteria</taxon>
        <taxon>Pseudomonadati</taxon>
        <taxon>Pseudomonadota</taxon>
        <taxon>Alphaproteobacteria</taxon>
        <taxon>Hyphomicrobiales</taxon>
        <taxon>Devosiaceae</taxon>
        <taxon>Pelagibacterium</taxon>
    </lineage>
</organism>
<dbReference type="HOGENOM" id="CLU_2383556_0_0_5"/>
<proteinExistence type="predicted"/>
<evidence type="ECO:0000313" key="2">
    <source>
        <dbReference type="EMBL" id="AEQ50432.1"/>
    </source>
</evidence>